<name>A0A5B0SDA9_PUCGR</name>
<protein>
    <recommendedName>
        <fullName evidence="3">Retrovirus-related Pol polyprotein from transposon TNT 1-94-like beta-barrel domain-containing protein</fullName>
    </recommendedName>
</protein>
<dbReference type="InterPro" id="IPR036875">
    <property type="entry name" value="Znf_CCHC_sf"/>
</dbReference>
<dbReference type="InterPro" id="IPR054722">
    <property type="entry name" value="PolX-like_BBD"/>
</dbReference>
<feature type="domain" description="Retrovirus-related Pol polyprotein from transposon TNT 1-94-like beta-barrel" evidence="3">
    <location>
        <begin position="449"/>
        <end position="527"/>
    </location>
</feature>
<gene>
    <name evidence="4" type="ORF">PGTUg99_013403</name>
</gene>
<organism evidence="4 5">
    <name type="scientific">Puccinia graminis f. sp. tritici</name>
    <dbReference type="NCBI Taxonomy" id="56615"/>
    <lineage>
        <taxon>Eukaryota</taxon>
        <taxon>Fungi</taxon>
        <taxon>Dikarya</taxon>
        <taxon>Basidiomycota</taxon>
        <taxon>Pucciniomycotina</taxon>
        <taxon>Pucciniomycetes</taxon>
        <taxon>Pucciniales</taxon>
        <taxon>Pucciniaceae</taxon>
        <taxon>Puccinia</taxon>
    </lineage>
</organism>
<feature type="compositionally biased region" description="Low complexity" evidence="2">
    <location>
        <begin position="1"/>
        <end position="10"/>
    </location>
</feature>
<feature type="compositionally biased region" description="Basic and acidic residues" evidence="2">
    <location>
        <begin position="11"/>
        <end position="21"/>
    </location>
</feature>
<feature type="region of interest" description="Disordered" evidence="2">
    <location>
        <begin position="1"/>
        <end position="37"/>
    </location>
</feature>
<dbReference type="AlphaFoldDB" id="A0A5B0SDA9"/>
<dbReference type="Proteomes" id="UP000325313">
    <property type="component" value="Unassembled WGS sequence"/>
</dbReference>
<feature type="compositionally biased region" description="Polar residues" evidence="2">
    <location>
        <begin position="415"/>
        <end position="429"/>
    </location>
</feature>
<sequence>MSKKSSTSKAKMTDERPERSDSPLTSLSQIAPGELTDEHIRHNFKDLDVKFRTIQTSNHETRNELGRIDHKVLKLDLKLDGVIKAVNALTDSITASREQPPHLVKREETPRNTDNNQYSFHQKHFMKDPMALHRSIHTTVEYLKFGRKNYTAWEQQINTTHEFVFRREDFLSKSTNWLMIDDEQEPSIVILLRATLDQNLLATVTSTRKPKDIFDKLEASCKRNDRQVKLELISQINDFYHSERQNSNDELLSQFQRLYFEIKQKKISTEEFFGLMLQSIVKPPIDVDENSFRNNLNHRLNTSATVPTLDKVCQQITQVEGELHTGTSENPILVNRLTQANGNARKSGKPDQHKASTFGNKALANALAFKGTQPTSSQMADKGSECNYCKIKGHWASTCRRLARDLQEGRLDVSQLATPPNNPGATSSKPGPVRVRAIDTSAPNDDTVLIDSGASACVSGNSPFFTFERRLTNPVPVLLASRKSEMTLTGIGSLKIPNPSGTIRIKNVYHHPTIPYVILSLGMLTTATCF</sequence>
<dbReference type="GO" id="GO:0008270">
    <property type="term" value="F:zinc ion binding"/>
    <property type="evidence" value="ECO:0007669"/>
    <property type="project" value="InterPro"/>
</dbReference>
<dbReference type="Pfam" id="PF22936">
    <property type="entry name" value="Pol_BBD"/>
    <property type="match status" value="1"/>
</dbReference>
<keyword evidence="1" id="KW-0507">mRNA processing</keyword>
<evidence type="ECO:0000313" key="5">
    <source>
        <dbReference type="Proteomes" id="UP000325313"/>
    </source>
</evidence>
<reference evidence="4 5" key="1">
    <citation type="submission" date="2019-05" db="EMBL/GenBank/DDBJ databases">
        <title>Emergence of the Ug99 lineage of the wheat stem rust pathogen through somatic hybridization.</title>
        <authorList>
            <person name="Li F."/>
            <person name="Upadhyaya N.M."/>
            <person name="Sperschneider J."/>
            <person name="Matny O."/>
            <person name="Nguyen-Phuc H."/>
            <person name="Mago R."/>
            <person name="Raley C."/>
            <person name="Miller M.E."/>
            <person name="Silverstein K.A.T."/>
            <person name="Henningsen E."/>
            <person name="Hirsch C.D."/>
            <person name="Visser B."/>
            <person name="Pretorius Z.A."/>
            <person name="Steffenson B.J."/>
            <person name="Schwessinger B."/>
            <person name="Dodds P.N."/>
            <person name="Figueroa M."/>
        </authorList>
    </citation>
    <scope>NUCLEOTIDE SEQUENCE [LARGE SCALE GENOMIC DNA]</scope>
    <source>
        <strain evidence="4 5">Ug99</strain>
    </source>
</reference>
<dbReference type="GO" id="GO:0006397">
    <property type="term" value="P:mRNA processing"/>
    <property type="evidence" value="ECO:0007669"/>
    <property type="project" value="UniProtKB-KW"/>
</dbReference>
<evidence type="ECO:0000259" key="3">
    <source>
        <dbReference type="Pfam" id="PF22936"/>
    </source>
</evidence>
<proteinExistence type="predicted"/>
<accession>A0A5B0SDA9</accession>
<dbReference type="SUPFAM" id="SSF57756">
    <property type="entry name" value="Retrovirus zinc finger-like domains"/>
    <property type="match status" value="1"/>
</dbReference>
<dbReference type="EMBL" id="VDEP01000040">
    <property type="protein sequence ID" value="KAA1135203.1"/>
    <property type="molecule type" value="Genomic_DNA"/>
</dbReference>
<evidence type="ECO:0000256" key="1">
    <source>
        <dbReference type="ARBA" id="ARBA00022664"/>
    </source>
</evidence>
<dbReference type="Gene3D" id="4.10.60.10">
    <property type="entry name" value="Zinc finger, CCHC-type"/>
    <property type="match status" value="1"/>
</dbReference>
<feature type="region of interest" description="Disordered" evidence="2">
    <location>
        <begin position="414"/>
        <end position="433"/>
    </location>
</feature>
<dbReference type="GO" id="GO:0003676">
    <property type="term" value="F:nucleic acid binding"/>
    <property type="evidence" value="ECO:0007669"/>
    <property type="project" value="InterPro"/>
</dbReference>
<comment type="caution">
    <text evidence="4">The sequence shown here is derived from an EMBL/GenBank/DDBJ whole genome shotgun (WGS) entry which is preliminary data.</text>
</comment>
<evidence type="ECO:0000256" key="2">
    <source>
        <dbReference type="SAM" id="MobiDB-lite"/>
    </source>
</evidence>
<evidence type="ECO:0000313" key="4">
    <source>
        <dbReference type="EMBL" id="KAA1135203.1"/>
    </source>
</evidence>